<evidence type="ECO:0000256" key="1">
    <source>
        <dbReference type="SAM" id="Phobius"/>
    </source>
</evidence>
<keyword evidence="1" id="KW-1133">Transmembrane helix</keyword>
<proteinExistence type="predicted"/>
<evidence type="ECO:0000313" key="2">
    <source>
        <dbReference type="EMBL" id="DAE18376.1"/>
    </source>
</evidence>
<accession>A0A8S5QH45</accession>
<keyword evidence="1" id="KW-0472">Membrane</keyword>
<dbReference type="EMBL" id="BK015653">
    <property type="protein sequence ID" value="DAE18376.1"/>
    <property type="molecule type" value="Genomic_DNA"/>
</dbReference>
<reference evidence="2" key="1">
    <citation type="journal article" date="2021" name="Proc. Natl. Acad. Sci. U.S.A.">
        <title>A Catalog of Tens of Thousands of Viruses from Human Metagenomes Reveals Hidden Associations with Chronic Diseases.</title>
        <authorList>
            <person name="Tisza M.J."/>
            <person name="Buck C.B."/>
        </authorList>
    </citation>
    <scope>NUCLEOTIDE SEQUENCE</scope>
    <source>
        <strain evidence="2">CteHV32</strain>
    </source>
</reference>
<name>A0A8S5QH45_9CAUD</name>
<organism evidence="2">
    <name type="scientific">Siphoviridae sp. cteHV32</name>
    <dbReference type="NCBI Taxonomy" id="2825588"/>
    <lineage>
        <taxon>Viruses</taxon>
        <taxon>Duplodnaviria</taxon>
        <taxon>Heunggongvirae</taxon>
        <taxon>Uroviricota</taxon>
        <taxon>Caudoviricetes</taxon>
    </lineage>
</organism>
<keyword evidence="1" id="KW-0812">Transmembrane</keyword>
<protein>
    <submittedName>
        <fullName evidence="2">Uncharacterized protein</fullName>
    </submittedName>
</protein>
<sequence length="56" mass="6051">MRTIFTIIALAINVLMFTSASSEIVTNNNKDKWESAACSMILVGTGISVILFLTSL</sequence>
<feature type="transmembrane region" description="Helical" evidence="1">
    <location>
        <begin position="32"/>
        <end position="53"/>
    </location>
</feature>